<dbReference type="RefSeq" id="WP_323579111.1">
    <property type="nucleotide sequence ID" value="NZ_JAYGJQ010000004.1"/>
</dbReference>
<sequence length="130" mass="14570">MAGFKDDIDDIDEEIDLDADGGDDEFDLDDDEEGGGKKKGKSEGGGFNRDNYYVYKDKLVQLSGTIRPKERSKEGKVITLDFKTDEKIYSVVMDDMGKKLTASCFQELLVTGLVSKISEKEYTISIKTYI</sequence>
<reference evidence="2 3" key="1">
    <citation type="submission" date="2023-11" db="EMBL/GenBank/DDBJ databases">
        <title>A Novel Polar Bacteriovorax (B. antarcticus) Isolated from the Biocrust in Antarctica.</title>
        <authorList>
            <person name="Mun W."/>
            <person name="Choi S.Y."/>
            <person name="Mitchell R.J."/>
        </authorList>
    </citation>
    <scope>NUCLEOTIDE SEQUENCE [LARGE SCALE GENOMIC DNA]</scope>
    <source>
        <strain evidence="2 3">PP10</strain>
    </source>
</reference>
<protein>
    <submittedName>
        <fullName evidence="2">Uncharacterized protein</fullName>
    </submittedName>
</protein>
<comment type="caution">
    <text evidence="2">The sequence shown here is derived from an EMBL/GenBank/DDBJ whole genome shotgun (WGS) entry which is preliminary data.</text>
</comment>
<accession>A0ABU5W488</accession>
<feature type="region of interest" description="Disordered" evidence="1">
    <location>
        <begin position="1"/>
        <end position="48"/>
    </location>
</feature>
<keyword evidence="3" id="KW-1185">Reference proteome</keyword>
<gene>
    <name evidence="2" type="ORF">SHI21_20450</name>
</gene>
<evidence type="ECO:0000256" key="1">
    <source>
        <dbReference type="SAM" id="MobiDB-lite"/>
    </source>
</evidence>
<evidence type="ECO:0000313" key="3">
    <source>
        <dbReference type="Proteomes" id="UP001302274"/>
    </source>
</evidence>
<organism evidence="2 3">
    <name type="scientific">Bacteriovorax antarcticus</name>
    <dbReference type="NCBI Taxonomy" id="3088717"/>
    <lineage>
        <taxon>Bacteria</taxon>
        <taxon>Pseudomonadati</taxon>
        <taxon>Bdellovibrionota</taxon>
        <taxon>Bacteriovoracia</taxon>
        <taxon>Bacteriovoracales</taxon>
        <taxon>Bacteriovoracaceae</taxon>
        <taxon>Bacteriovorax</taxon>
    </lineage>
</organism>
<name>A0ABU5W488_9BACT</name>
<dbReference type="EMBL" id="JAYGJQ010000004">
    <property type="protein sequence ID" value="MEA9358620.1"/>
    <property type="molecule type" value="Genomic_DNA"/>
</dbReference>
<evidence type="ECO:0000313" key="2">
    <source>
        <dbReference type="EMBL" id="MEA9358620.1"/>
    </source>
</evidence>
<feature type="compositionally biased region" description="Acidic residues" evidence="1">
    <location>
        <begin position="7"/>
        <end position="33"/>
    </location>
</feature>
<proteinExistence type="predicted"/>
<dbReference type="Proteomes" id="UP001302274">
    <property type="component" value="Unassembled WGS sequence"/>
</dbReference>